<keyword evidence="1" id="KW-0812">Transmembrane</keyword>
<accession>A0A3N0E802</accession>
<evidence type="ECO:0000313" key="3">
    <source>
        <dbReference type="Proteomes" id="UP000269198"/>
    </source>
</evidence>
<evidence type="ECO:0000313" key="2">
    <source>
        <dbReference type="EMBL" id="RNL83958.1"/>
    </source>
</evidence>
<dbReference type="Proteomes" id="UP000269198">
    <property type="component" value="Unassembled WGS sequence"/>
</dbReference>
<evidence type="ECO:0000256" key="1">
    <source>
        <dbReference type="SAM" id="Phobius"/>
    </source>
</evidence>
<dbReference type="AlphaFoldDB" id="A0A3N0E802"/>
<keyword evidence="3" id="KW-1185">Reference proteome</keyword>
<evidence type="ECO:0008006" key="4">
    <source>
        <dbReference type="Google" id="ProtNLM"/>
    </source>
</evidence>
<dbReference type="EMBL" id="RJMB01000013">
    <property type="protein sequence ID" value="RNL83958.1"/>
    <property type="molecule type" value="Genomic_DNA"/>
</dbReference>
<organism evidence="2 3">
    <name type="scientific">Halostreptopolyspora alba</name>
    <dbReference type="NCBI Taxonomy" id="2487137"/>
    <lineage>
        <taxon>Bacteria</taxon>
        <taxon>Bacillati</taxon>
        <taxon>Actinomycetota</taxon>
        <taxon>Actinomycetes</taxon>
        <taxon>Streptosporangiales</taxon>
        <taxon>Nocardiopsidaceae</taxon>
        <taxon>Halostreptopolyspora</taxon>
    </lineage>
</organism>
<keyword evidence="1" id="KW-1133">Transmembrane helix</keyword>
<keyword evidence="1" id="KW-0472">Membrane</keyword>
<sequence length="476" mass="51103">MDAPHTSDRWGRARTVRAPVIAALLLGALPAEPGAVPGVRLVGARVVGRLDLGDSALSQTVELEQCDLTDVVTLDGATTKGVHLRGCRLRRLQAGRVRVDGDLALSDTTVLEGLDLADAQIGGQVRLNRAHVAPPTRAALVADGYHVTFPGERSDWAVWAGGVSVQGGFFGRDLRCDGGIRMIGATLAGGLHLQGAQVTARGEYAMDAGHLTSGLVELSRGFTARGTVRLRSARIDGVLSFDRARLSGGRAAVQVTHADVTELILTPESIEGAVSLGYSRFGVLLDHPAAYPDGAWLNGATYEQLRGQWTPAERRRWVSPAASGDYRPQPYEQLATWYRTVGNDPAARTVLLAKQRARRATLNPAGRLWGLLLDVVVGYGYRPWLAALWAAVLLVVGTVVFNAVPPDQIPQDEQRTFVPFIYTLDLLVPVSVFEERGAWQPVGWTRWLAWSTIAAGWILATALIAGATRVLRGTSS</sequence>
<feature type="transmembrane region" description="Helical" evidence="1">
    <location>
        <begin position="416"/>
        <end position="433"/>
    </location>
</feature>
<feature type="transmembrane region" description="Helical" evidence="1">
    <location>
        <begin position="384"/>
        <end position="404"/>
    </location>
</feature>
<reference evidence="2 3" key="1">
    <citation type="submission" date="2018-11" db="EMBL/GenBank/DDBJ databases">
        <title>The genome draft of YIM 96095.</title>
        <authorList>
            <person name="Tang S.-K."/>
            <person name="Chunyu W.-X."/>
            <person name="Feng Y.-Z."/>
        </authorList>
    </citation>
    <scope>NUCLEOTIDE SEQUENCE [LARGE SCALE GENOMIC DNA]</scope>
    <source>
        <strain evidence="2 3">YIM 96095</strain>
    </source>
</reference>
<gene>
    <name evidence="2" type="ORF">EFW17_13795</name>
</gene>
<proteinExistence type="predicted"/>
<feature type="transmembrane region" description="Helical" evidence="1">
    <location>
        <begin position="448"/>
        <end position="471"/>
    </location>
</feature>
<comment type="caution">
    <text evidence="2">The sequence shown here is derived from an EMBL/GenBank/DDBJ whole genome shotgun (WGS) entry which is preliminary data.</text>
</comment>
<protein>
    <recommendedName>
        <fullName evidence="4">Oxidoreductase</fullName>
    </recommendedName>
</protein>
<name>A0A3N0E802_9ACTN</name>